<dbReference type="InterPro" id="IPR027417">
    <property type="entry name" value="P-loop_NTPase"/>
</dbReference>
<feature type="domain" description="Bacterial transcriptional activator" evidence="1">
    <location>
        <begin position="88"/>
        <end position="219"/>
    </location>
</feature>
<dbReference type="Gene3D" id="1.10.10.10">
    <property type="entry name" value="Winged helix-like DNA-binding domain superfamily/Winged helix DNA-binding domain"/>
    <property type="match status" value="1"/>
</dbReference>
<dbReference type="PANTHER" id="PTHR47691">
    <property type="entry name" value="REGULATOR-RELATED"/>
    <property type="match status" value="1"/>
</dbReference>
<dbReference type="SUPFAM" id="SSF48452">
    <property type="entry name" value="TPR-like"/>
    <property type="match status" value="2"/>
</dbReference>
<proteinExistence type="predicted"/>
<dbReference type="SUPFAM" id="SSF52540">
    <property type="entry name" value="P-loop containing nucleoside triphosphate hydrolases"/>
    <property type="match status" value="1"/>
</dbReference>
<dbReference type="Pfam" id="PF03704">
    <property type="entry name" value="BTAD"/>
    <property type="match status" value="1"/>
</dbReference>
<dbReference type="InterPro" id="IPR007111">
    <property type="entry name" value="NACHT_NTPase"/>
</dbReference>
<name>A0A318S980_9DEIO</name>
<accession>A0A318S980</accession>
<dbReference type="Gene3D" id="3.40.50.300">
    <property type="entry name" value="P-loop containing nucleotide triphosphate hydrolases"/>
    <property type="match status" value="1"/>
</dbReference>
<evidence type="ECO:0000313" key="2">
    <source>
        <dbReference type="EMBL" id="PYE52996.1"/>
    </source>
</evidence>
<dbReference type="InterPro" id="IPR036388">
    <property type="entry name" value="WH-like_DNA-bd_sf"/>
</dbReference>
<protein>
    <submittedName>
        <fullName evidence="2">Putative ATPase</fullName>
    </submittedName>
</protein>
<comment type="caution">
    <text evidence="2">The sequence shown here is derived from an EMBL/GenBank/DDBJ whole genome shotgun (WGS) entry which is preliminary data.</text>
</comment>
<dbReference type="OrthoDB" id="9811542at2"/>
<dbReference type="Gene3D" id="1.25.40.10">
    <property type="entry name" value="Tetratricopeptide repeat domain"/>
    <property type="match status" value="2"/>
</dbReference>
<dbReference type="SMART" id="SM01043">
    <property type="entry name" value="BTAD"/>
    <property type="match status" value="1"/>
</dbReference>
<dbReference type="InterPro" id="IPR005158">
    <property type="entry name" value="BTAD"/>
</dbReference>
<keyword evidence="3" id="KW-1185">Reference proteome</keyword>
<dbReference type="PANTHER" id="PTHR47691:SF3">
    <property type="entry name" value="HTH-TYPE TRANSCRIPTIONAL REGULATOR RV0890C-RELATED"/>
    <property type="match status" value="1"/>
</dbReference>
<evidence type="ECO:0000259" key="1">
    <source>
        <dbReference type="SMART" id="SM01043"/>
    </source>
</evidence>
<sequence>MLSVNLLVLGPPVVQAHPPVHLTSRKALALLVILALEGPRSREELARLLWRGSRPLALQSLRSSLTTLRVALGEHASLLYIERDRVFLDDTRLHLDARQLDTAGEHELLTLWRGPFLQGLRIHDSPEWDDWVNEWSARLHARFEARVQHVMRQLLHGEHFDKALSLARQVLAADPFSEQRVTLMLDALVQAGRVSEARQEANAFAERFSREFGEPPALPSLPELPAPPPTAPPRTNLHFERTPFIGRTVEQAHARNALRQFRLVTLHGQGGLGKTRLARTIGRTLADESVFEYVAFVPMETARDISELPERVAATLGHIISNVKRPLDELAELIGHRRLLLILDNFEQLSAQALALNELLGRCPHLRILVTSRERLHLKAEAVLPLTPLVVPSVNADVSSMREADALRLFMERAQSARIDFTPTEDIWPLVRRACELVGGLPLGIELAAAWTSTWPLAFIVQELERDPLALQHPLRDASPRQHSLRSSFDLSWRLLRDEDRRVLERLSVFHGGFTLEAAREVAGATPNSLAELTSKALVRLESVTRYTFHPLLREYARAHLDERPEEREAALDAHAKYFLSALRSPRMTVGGAASPELLAFVRDEDANLLALLPYLQATRQYEHLTALVEPLLWHYPATAGPSGFGFALHLSEELLNALPHDDTHALTARLTVTSSYAWLLLFVGSLGASIRLYEDAVRLARTLQDDVAVQRALDGLGQALYRSARSEEATVALEDAVRLAERQGDPYRLFRSLNNLMMAAGMSDDFERAGSAEQHARSFRTRGDVADGMDVVWFLTNEGVIHLLQGQHDRALTLWQEGLDVAARTGMLGQRTVLHALRAWAFLDQGVRFEQPYALQDADRAVQEALGVARQTGEPFALNLALVVSARLKLHEGDASSAVRDMREALLGCWRSENLTLLVWLLPYLAEAFEAHGDVIVAAELAVLLTRSPLVKQHVRRHAEAVLERTQRHVDTSNALPKEHALTLDDIVARFLFAE</sequence>
<dbReference type="PRINTS" id="PR00364">
    <property type="entry name" value="DISEASERSIST"/>
</dbReference>
<organism evidence="2 3">
    <name type="scientific">Deinococcus yavapaiensis KR-236</name>
    <dbReference type="NCBI Taxonomy" id="694435"/>
    <lineage>
        <taxon>Bacteria</taxon>
        <taxon>Thermotogati</taxon>
        <taxon>Deinococcota</taxon>
        <taxon>Deinococci</taxon>
        <taxon>Deinococcales</taxon>
        <taxon>Deinococcaceae</taxon>
        <taxon>Deinococcus</taxon>
    </lineage>
</organism>
<dbReference type="EMBL" id="QJSX01000011">
    <property type="protein sequence ID" value="PYE52996.1"/>
    <property type="molecule type" value="Genomic_DNA"/>
</dbReference>
<gene>
    <name evidence="2" type="ORF">DES52_111169</name>
</gene>
<reference evidence="2 3" key="1">
    <citation type="submission" date="2018-06" db="EMBL/GenBank/DDBJ databases">
        <title>Genomic Encyclopedia of Type Strains, Phase IV (KMG-IV): sequencing the most valuable type-strain genomes for metagenomic binning, comparative biology and taxonomic classification.</title>
        <authorList>
            <person name="Goeker M."/>
        </authorList>
    </citation>
    <scope>NUCLEOTIDE SEQUENCE [LARGE SCALE GENOMIC DNA]</scope>
    <source>
        <strain evidence="2 3">DSM 18048</strain>
    </source>
</reference>
<dbReference type="AlphaFoldDB" id="A0A318S980"/>
<evidence type="ECO:0000313" key="3">
    <source>
        <dbReference type="Proteomes" id="UP000248326"/>
    </source>
</evidence>
<dbReference type="InterPro" id="IPR011990">
    <property type="entry name" value="TPR-like_helical_dom_sf"/>
</dbReference>
<dbReference type="Pfam" id="PF05729">
    <property type="entry name" value="NACHT"/>
    <property type="match status" value="1"/>
</dbReference>
<dbReference type="Proteomes" id="UP000248326">
    <property type="component" value="Unassembled WGS sequence"/>
</dbReference>